<evidence type="ECO:0000313" key="2">
    <source>
        <dbReference type="EMBL" id="GBO25532.1"/>
    </source>
</evidence>
<dbReference type="Pfam" id="PF13843">
    <property type="entry name" value="DDE_Tnp_1_7"/>
    <property type="match status" value="1"/>
</dbReference>
<feature type="domain" description="PiggyBac transposable element-derived protein" evidence="1">
    <location>
        <begin position="3"/>
        <end position="117"/>
    </location>
</feature>
<proteinExistence type="predicted"/>
<name>A0A4Y2VLP4_ARAVE</name>
<evidence type="ECO:0000259" key="1">
    <source>
        <dbReference type="Pfam" id="PF13843"/>
    </source>
</evidence>
<keyword evidence="3" id="KW-1185">Reference proteome</keyword>
<dbReference type="Proteomes" id="UP000499080">
    <property type="component" value="Unassembled WGS sequence"/>
</dbReference>
<sequence length="118" mass="13466">MQSVLDLFIANCKSNCCLSEYLTVDEMLVPLGHAVALFCIFRISLQTKEEGIFAFCDAKTHYTGNIKSYYRKQPDGPYQSSNCPADVVLRLVYYLKDTKRNLPTDNWYTNESLAHALL</sequence>
<reference evidence="2 3" key="1">
    <citation type="journal article" date="2019" name="Sci. Rep.">
        <title>Orb-weaving spider Araneus ventricosus genome elucidates the spidroin gene catalogue.</title>
        <authorList>
            <person name="Kono N."/>
            <person name="Nakamura H."/>
            <person name="Ohtoshi R."/>
            <person name="Moran D.A.P."/>
            <person name="Shinohara A."/>
            <person name="Yoshida Y."/>
            <person name="Fujiwara M."/>
            <person name="Mori M."/>
            <person name="Tomita M."/>
            <person name="Arakawa K."/>
        </authorList>
    </citation>
    <scope>NUCLEOTIDE SEQUENCE [LARGE SCALE GENOMIC DNA]</scope>
</reference>
<accession>A0A4Y2VLP4</accession>
<dbReference type="AlphaFoldDB" id="A0A4Y2VLP4"/>
<dbReference type="EMBL" id="BGPR01048524">
    <property type="protein sequence ID" value="GBO25532.1"/>
    <property type="molecule type" value="Genomic_DNA"/>
</dbReference>
<comment type="caution">
    <text evidence="2">The sequence shown here is derived from an EMBL/GenBank/DDBJ whole genome shotgun (WGS) entry which is preliminary data.</text>
</comment>
<evidence type="ECO:0000313" key="3">
    <source>
        <dbReference type="Proteomes" id="UP000499080"/>
    </source>
</evidence>
<dbReference type="InterPro" id="IPR029526">
    <property type="entry name" value="PGBD"/>
</dbReference>
<dbReference type="OrthoDB" id="10057959at2759"/>
<organism evidence="2 3">
    <name type="scientific">Araneus ventricosus</name>
    <name type="common">Orbweaver spider</name>
    <name type="synonym">Epeira ventricosa</name>
    <dbReference type="NCBI Taxonomy" id="182803"/>
    <lineage>
        <taxon>Eukaryota</taxon>
        <taxon>Metazoa</taxon>
        <taxon>Ecdysozoa</taxon>
        <taxon>Arthropoda</taxon>
        <taxon>Chelicerata</taxon>
        <taxon>Arachnida</taxon>
        <taxon>Araneae</taxon>
        <taxon>Araneomorphae</taxon>
        <taxon>Entelegynae</taxon>
        <taxon>Araneoidea</taxon>
        <taxon>Araneidae</taxon>
        <taxon>Araneus</taxon>
    </lineage>
</organism>
<protein>
    <recommendedName>
        <fullName evidence="1">PiggyBac transposable element-derived protein domain-containing protein</fullName>
    </recommendedName>
</protein>
<gene>
    <name evidence="2" type="ORF">AVEN_274243_1</name>
</gene>